<dbReference type="OrthoDB" id="422155at2759"/>
<name>A0A812Q2C3_SYMPI</name>
<evidence type="ECO:0000313" key="3">
    <source>
        <dbReference type="Proteomes" id="UP000649617"/>
    </source>
</evidence>
<sequence length="389" mass="43487">MTPSPTIMETTPEQQLAAVWSLSSPMASTDSRTSSGRQAQQNKFRKGVGKGAGKAMPYAKRTREQEEEEELWMDSELDEATIRRTLRTLVRAAARHEQQLTSLEADRSYVLFLETGNHGMISVLIQASQAWRQQYEAGTVTTTLLTKIETDTQALQTAEAANWISRTPLQWVYTEWNAEQKKALPSSMDNLSHEQVKQAVANLLRNTAKDGVVHRLQSLKPLRPDLQADVVVMLLTLTIHQHAAEVYRDLDLLANNCAGKVIGLRLRKERVNKTSLVKELEKLYAILRAQSSREGLITGLGDLNGSLMQGGSGQLASMMQPSSCNTFVSARHAQPCREDGLPMNRPFRIQEAIQQWHDQDGVHAFTLLPELLILQVVNAGHYQAFYFPG</sequence>
<keyword evidence="3" id="KW-1185">Reference proteome</keyword>
<organism evidence="2 3">
    <name type="scientific">Symbiodinium pilosum</name>
    <name type="common">Dinoflagellate</name>
    <dbReference type="NCBI Taxonomy" id="2952"/>
    <lineage>
        <taxon>Eukaryota</taxon>
        <taxon>Sar</taxon>
        <taxon>Alveolata</taxon>
        <taxon>Dinophyceae</taxon>
        <taxon>Suessiales</taxon>
        <taxon>Symbiodiniaceae</taxon>
        <taxon>Symbiodinium</taxon>
    </lineage>
</organism>
<protein>
    <submittedName>
        <fullName evidence="2">PksN protein</fullName>
    </submittedName>
</protein>
<evidence type="ECO:0000313" key="2">
    <source>
        <dbReference type="EMBL" id="CAE7354834.1"/>
    </source>
</evidence>
<feature type="compositionally biased region" description="Polar residues" evidence="1">
    <location>
        <begin position="21"/>
        <end position="42"/>
    </location>
</feature>
<dbReference type="Proteomes" id="UP000649617">
    <property type="component" value="Unassembled WGS sequence"/>
</dbReference>
<accession>A0A812Q2C3</accession>
<dbReference type="EMBL" id="CAJNIZ010013842">
    <property type="protein sequence ID" value="CAE7354834.1"/>
    <property type="molecule type" value="Genomic_DNA"/>
</dbReference>
<feature type="region of interest" description="Disordered" evidence="1">
    <location>
        <begin position="21"/>
        <end position="72"/>
    </location>
</feature>
<reference evidence="2" key="1">
    <citation type="submission" date="2021-02" db="EMBL/GenBank/DDBJ databases">
        <authorList>
            <person name="Dougan E. K."/>
            <person name="Rhodes N."/>
            <person name="Thang M."/>
            <person name="Chan C."/>
        </authorList>
    </citation>
    <scope>NUCLEOTIDE SEQUENCE</scope>
</reference>
<dbReference type="AlphaFoldDB" id="A0A812Q2C3"/>
<evidence type="ECO:0000256" key="1">
    <source>
        <dbReference type="SAM" id="MobiDB-lite"/>
    </source>
</evidence>
<feature type="non-terminal residue" evidence="2">
    <location>
        <position position="1"/>
    </location>
</feature>
<proteinExistence type="predicted"/>
<gene>
    <name evidence="2" type="primary">pksN</name>
    <name evidence="2" type="ORF">SPIL2461_LOCUS8430</name>
</gene>
<comment type="caution">
    <text evidence="2">The sequence shown here is derived from an EMBL/GenBank/DDBJ whole genome shotgun (WGS) entry which is preliminary data.</text>
</comment>